<dbReference type="Proteomes" id="UP000288293">
    <property type="component" value="Unassembled WGS sequence"/>
</dbReference>
<dbReference type="PANTHER" id="PTHR39473:SF1">
    <property type="entry name" value="DINB-LIKE DOMAIN-CONTAINING PROTEIN"/>
    <property type="match status" value="1"/>
</dbReference>
<dbReference type="PANTHER" id="PTHR39473">
    <property type="match status" value="1"/>
</dbReference>
<organism evidence="1 2">
    <name type="scientific">Aliidiomarina minuta</name>
    <dbReference type="NCBI Taxonomy" id="880057"/>
    <lineage>
        <taxon>Bacteria</taxon>
        <taxon>Pseudomonadati</taxon>
        <taxon>Pseudomonadota</taxon>
        <taxon>Gammaproteobacteria</taxon>
        <taxon>Alteromonadales</taxon>
        <taxon>Idiomarinaceae</taxon>
        <taxon>Aliidiomarina</taxon>
    </lineage>
</organism>
<comment type="caution">
    <text evidence="1">The sequence shown here is derived from an EMBL/GenBank/DDBJ whole genome shotgun (WGS) entry which is preliminary data.</text>
</comment>
<evidence type="ECO:0000313" key="1">
    <source>
        <dbReference type="EMBL" id="RUO23014.1"/>
    </source>
</evidence>
<dbReference type="RefSeq" id="WP_126804654.1">
    <property type="nucleotide sequence ID" value="NZ_PIPL01000004.1"/>
</dbReference>
<keyword evidence="2" id="KW-1185">Reference proteome</keyword>
<name>A0A432W1B5_9GAMM</name>
<gene>
    <name evidence="1" type="ORF">CWE09_13870</name>
</gene>
<evidence type="ECO:0000313" key="2">
    <source>
        <dbReference type="Proteomes" id="UP000288293"/>
    </source>
</evidence>
<reference evidence="1 2" key="1">
    <citation type="journal article" date="2011" name="Front. Microbiol.">
        <title>Genomic signatures of strain selection and enhancement in Bacillus atrophaeus var. globigii, a historical biowarfare simulant.</title>
        <authorList>
            <person name="Gibbons H.S."/>
            <person name="Broomall S.M."/>
            <person name="McNew L.A."/>
            <person name="Daligault H."/>
            <person name="Chapman C."/>
            <person name="Bruce D."/>
            <person name="Karavis M."/>
            <person name="Krepps M."/>
            <person name="McGregor P.A."/>
            <person name="Hong C."/>
            <person name="Park K.H."/>
            <person name="Akmal A."/>
            <person name="Feldman A."/>
            <person name="Lin J.S."/>
            <person name="Chang W.E."/>
            <person name="Higgs B.W."/>
            <person name="Demirev P."/>
            <person name="Lindquist J."/>
            <person name="Liem A."/>
            <person name="Fochler E."/>
            <person name="Read T.D."/>
            <person name="Tapia R."/>
            <person name="Johnson S."/>
            <person name="Bishop-Lilly K.A."/>
            <person name="Detter C."/>
            <person name="Han C."/>
            <person name="Sozhamannan S."/>
            <person name="Rosenzweig C.N."/>
            <person name="Skowronski E.W."/>
        </authorList>
    </citation>
    <scope>NUCLEOTIDE SEQUENCE [LARGE SCALE GENOMIC DNA]</scope>
    <source>
        <strain evidence="1 2">MLST1</strain>
    </source>
</reference>
<evidence type="ECO:0008006" key="3">
    <source>
        <dbReference type="Google" id="ProtNLM"/>
    </source>
</evidence>
<dbReference type="EMBL" id="PIPL01000004">
    <property type="protein sequence ID" value="RUO23014.1"/>
    <property type="molecule type" value="Genomic_DNA"/>
</dbReference>
<proteinExistence type="predicted"/>
<dbReference type="OrthoDB" id="1162179at2"/>
<dbReference type="AlphaFoldDB" id="A0A432W1B5"/>
<sequence length="162" mass="18051">MELITTNLAQLNALKDVIAELGDRQYAAASKLPQEASIGRHSRHVLEHYSQLILALKNGLLDYSERRRDPILETQPQAALTRIDEIQETLGAIDSPYAHPLIYQSGTTRLATNLARELDFVCSHTIHHLALIRIIMTDFGVEAEPSIGVHASTLEYQQKCAP</sequence>
<protein>
    <recommendedName>
        <fullName evidence="3">DinB family protein</fullName>
    </recommendedName>
</protein>
<accession>A0A432W1B5</accession>